<dbReference type="Proteomes" id="UP000295325">
    <property type="component" value="Unassembled WGS sequence"/>
</dbReference>
<gene>
    <name evidence="2" type="ORF">EDD71_102177</name>
</gene>
<dbReference type="Pfam" id="PF05133">
    <property type="entry name" value="SPP1_portal"/>
    <property type="match status" value="1"/>
</dbReference>
<reference evidence="2 3" key="1">
    <citation type="submission" date="2019-03" db="EMBL/GenBank/DDBJ databases">
        <title>Genomic Encyclopedia of Type Strains, Phase IV (KMG-IV): sequencing the most valuable type-strain genomes for metagenomic binning, comparative biology and taxonomic classification.</title>
        <authorList>
            <person name="Goeker M."/>
        </authorList>
    </citation>
    <scope>NUCLEOTIDE SEQUENCE [LARGE SCALE GENOMIC DNA]</scope>
    <source>
        <strain evidence="2 3">DSM 24455</strain>
    </source>
</reference>
<dbReference type="InterPro" id="IPR006428">
    <property type="entry name" value="Portal_SPP1-type"/>
</dbReference>
<evidence type="ECO:0000313" key="3">
    <source>
        <dbReference type="Proteomes" id="UP000295325"/>
    </source>
</evidence>
<dbReference type="RefSeq" id="WP_133627063.1">
    <property type="nucleotide sequence ID" value="NZ_SOAZ01000002.1"/>
</dbReference>
<feature type="region of interest" description="Disordered" evidence="1">
    <location>
        <begin position="460"/>
        <end position="479"/>
    </location>
</feature>
<comment type="caution">
    <text evidence="2">The sequence shown here is derived from an EMBL/GenBank/DDBJ whole genome shotgun (WGS) entry which is preliminary data.</text>
</comment>
<evidence type="ECO:0000256" key="1">
    <source>
        <dbReference type="SAM" id="MobiDB-lite"/>
    </source>
</evidence>
<evidence type="ECO:0000313" key="2">
    <source>
        <dbReference type="EMBL" id="TDT63415.1"/>
    </source>
</evidence>
<dbReference type="InterPro" id="IPR021145">
    <property type="entry name" value="Portal_protein_SPP1_Gp6-like"/>
</dbReference>
<protein>
    <submittedName>
        <fullName evidence="2">SPP1 family phage portal protein</fullName>
    </submittedName>
</protein>
<organism evidence="2 3">
    <name type="scientific">Fonticella tunisiensis</name>
    <dbReference type="NCBI Taxonomy" id="1096341"/>
    <lineage>
        <taxon>Bacteria</taxon>
        <taxon>Bacillati</taxon>
        <taxon>Bacillota</taxon>
        <taxon>Clostridia</taxon>
        <taxon>Eubacteriales</taxon>
        <taxon>Clostridiaceae</taxon>
        <taxon>Fonticella</taxon>
    </lineage>
</organism>
<sequence>MFGLVFNNSINMMTDEEILANEIKIFNSSEERQWMLIGDKYYDADNDINERVILKPLPDGGYEEDRSKANNKLAHGFMKNLVDEKIAYLLTKDYTLQCEDKTVIEKVKKVLGKDFGYILAGLGYEASNKGKAWLQPYIDEKGQFKMMIIPAEQCCPIWKDNSHTELDGMLRYYVIETYEGRQKKDVTKVEYWTAEGVTYYILQDDKLILDSEKYFEVEEYGHFTKGDELKSWGKVPFICFKNNRRERPDIRFVKSLIDNYDKSRSDVANFLEEVKNLIYVLKNYGGQDLAEFMRDLNYYRAIKVDDDGGVDTLNPELDITAAKEHYEQLKRDIIEFGQGTNKDLDKFGSSPSGIALKFLYSGLDLKCNHLETEFKRGFKELMYFVNVFLAETGQGSFDVDVEIIFNRDVTINETEAINNCVASQGVISDETIVANHPWVKDVEEEMKKVTAEKKQKLKEQQEAFGMNIENNPAGGGINE</sequence>
<proteinExistence type="predicted"/>
<name>A0A4V6Q305_9CLOT</name>
<dbReference type="AlphaFoldDB" id="A0A4V6Q305"/>
<accession>A0A4V6Q305</accession>
<dbReference type="OrthoDB" id="1697867at2"/>
<keyword evidence="3" id="KW-1185">Reference proteome</keyword>
<dbReference type="EMBL" id="SOAZ01000002">
    <property type="protein sequence ID" value="TDT63415.1"/>
    <property type="molecule type" value="Genomic_DNA"/>
</dbReference>
<dbReference type="NCBIfam" id="TIGR01538">
    <property type="entry name" value="portal_SPP1"/>
    <property type="match status" value="1"/>
</dbReference>